<keyword evidence="19" id="KW-0636">Prenylation</keyword>
<dbReference type="SUPFAM" id="SSF52540">
    <property type="entry name" value="P-loop containing nucleoside triphosphate hydrolases"/>
    <property type="match status" value="1"/>
</dbReference>
<dbReference type="GO" id="GO:0046872">
    <property type="term" value="F:metal ion binding"/>
    <property type="evidence" value="ECO:0007669"/>
    <property type="project" value="UniProtKB-KW"/>
</dbReference>
<evidence type="ECO:0000256" key="14">
    <source>
        <dbReference type="ARBA" id="ARBA00022927"/>
    </source>
</evidence>
<dbReference type="GO" id="GO:0015031">
    <property type="term" value="P:protein transport"/>
    <property type="evidence" value="ECO:0007669"/>
    <property type="project" value="UniProtKB-KW"/>
</dbReference>
<dbReference type="GO" id="GO:0042470">
    <property type="term" value="C:melanosome"/>
    <property type="evidence" value="ECO:0007669"/>
    <property type="project" value="UniProtKB-SubCell"/>
</dbReference>
<evidence type="ECO:0000256" key="6">
    <source>
        <dbReference type="ARBA" id="ARBA00011984"/>
    </source>
</evidence>
<accession>A0A8C3D4J9</accession>
<dbReference type="Ensembl" id="ENSCMMT00000030422.1">
    <property type="protein sequence ID" value="ENSCMMP00000027891.1"/>
    <property type="gene ID" value="ENSCMMG00000017036.1"/>
</dbReference>
<dbReference type="PRINTS" id="PR00449">
    <property type="entry name" value="RASTRNSFRMNG"/>
</dbReference>
<dbReference type="InterPro" id="IPR050209">
    <property type="entry name" value="Rab_GTPases_membrane_traffic"/>
</dbReference>
<evidence type="ECO:0000256" key="4">
    <source>
        <dbReference type="ARBA" id="ARBA00004523"/>
    </source>
</evidence>
<dbReference type="SMART" id="SM00175">
    <property type="entry name" value="RAB"/>
    <property type="match status" value="1"/>
</dbReference>
<sequence length="211" mass="23457">GDQGHEPPRHCPTYIYKVVLLGSTAVGKSSLAYRYVKNDFQESLPTVGCSFFTKIIRMESATVKLEIWDTAGQEKYHSVCHLYYRGAHAALLVYDITNKETLGRAKQWLKELEKEFLHDEIVIALVGNKMDLAEEREVPLFSSQEGEEFARSRSLLFAETSAKSNHQVKDVFMAVGKTWGKHEASQAWTGPLGRGCCPVALLPPSPSAPAA</sequence>
<keyword evidence="18" id="KW-0449">Lipoprotein</keyword>
<dbReference type="SMART" id="SM00174">
    <property type="entry name" value="RHO"/>
    <property type="match status" value="1"/>
</dbReference>
<dbReference type="PROSITE" id="PS51420">
    <property type="entry name" value="RHO"/>
    <property type="match status" value="1"/>
</dbReference>
<dbReference type="GO" id="GO:0120031">
    <property type="term" value="P:plasma membrane bounded cell projection assembly"/>
    <property type="evidence" value="ECO:0007669"/>
    <property type="project" value="UniProtKB-ARBA"/>
</dbReference>
<evidence type="ECO:0000256" key="10">
    <source>
        <dbReference type="ARBA" id="ARBA00022741"/>
    </source>
</evidence>
<dbReference type="GO" id="GO:0030425">
    <property type="term" value="C:dendrite"/>
    <property type="evidence" value="ECO:0007669"/>
    <property type="project" value="UniProtKB-SubCell"/>
</dbReference>
<evidence type="ECO:0000256" key="3">
    <source>
        <dbReference type="ARBA" id="ARBA00004279"/>
    </source>
</evidence>
<dbReference type="GO" id="GO:0003925">
    <property type="term" value="F:G protein activity"/>
    <property type="evidence" value="ECO:0007669"/>
    <property type="project" value="UniProtKB-EC"/>
</dbReference>
<dbReference type="InterPro" id="IPR001806">
    <property type="entry name" value="Small_GTPase"/>
</dbReference>
<evidence type="ECO:0000256" key="21">
    <source>
        <dbReference type="ARBA" id="ARBA00067808"/>
    </source>
</evidence>
<evidence type="ECO:0000256" key="1">
    <source>
        <dbReference type="ARBA" id="ARBA00001946"/>
    </source>
</evidence>
<keyword evidence="23" id="KW-1185">Reference proteome</keyword>
<dbReference type="GO" id="GO:0005525">
    <property type="term" value="F:GTP binding"/>
    <property type="evidence" value="ECO:0007669"/>
    <property type="project" value="UniProtKB-KW"/>
</dbReference>
<keyword evidence="9" id="KW-0479">Metal-binding</keyword>
<dbReference type="GO" id="GO:0055038">
    <property type="term" value="C:recycling endosome membrane"/>
    <property type="evidence" value="ECO:0007669"/>
    <property type="project" value="UniProtKB-SubCell"/>
</dbReference>
<dbReference type="EC" id="3.6.5.2" evidence="6"/>
<evidence type="ECO:0000256" key="8">
    <source>
        <dbReference type="ARBA" id="ARBA00022553"/>
    </source>
</evidence>
<dbReference type="FunFam" id="3.40.50.300:FF:001282">
    <property type="entry name" value="RAB17, member RAS oncogene family"/>
    <property type="match status" value="1"/>
</dbReference>
<keyword evidence="11" id="KW-0967">Endosome</keyword>
<dbReference type="PROSITE" id="PS51419">
    <property type="entry name" value="RAB"/>
    <property type="match status" value="1"/>
</dbReference>
<comment type="cofactor">
    <cofactor evidence="1">
        <name>Mg(2+)</name>
        <dbReference type="ChEBI" id="CHEBI:18420"/>
    </cofactor>
</comment>
<keyword evidence="15" id="KW-0342">GTP-binding</keyword>
<dbReference type="Pfam" id="PF00071">
    <property type="entry name" value="Ras"/>
    <property type="match status" value="1"/>
</dbReference>
<evidence type="ECO:0000256" key="13">
    <source>
        <dbReference type="ARBA" id="ARBA00022842"/>
    </source>
</evidence>
<evidence type="ECO:0000313" key="23">
    <source>
        <dbReference type="Proteomes" id="UP000694556"/>
    </source>
</evidence>
<evidence type="ECO:0000256" key="16">
    <source>
        <dbReference type="ARBA" id="ARBA00023136"/>
    </source>
</evidence>
<organism evidence="22 23">
    <name type="scientific">Cairina moschata</name>
    <name type="common">Muscovy duck</name>
    <dbReference type="NCBI Taxonomy" id="8855"/>
    <lineage>
        <taxon>Eukaryota</taxon>
        <taxon>Metazoa</taxon>
        <taxon>Chordata</taxon>
        <taxon>Craniata</taxon>
        <taxon>Vertebrata</taxon>
        <taxon>Euteleostomi</taxon>
        <taxon>Archelosauria</taxon>
        <taxon>Archosauria</taxon>
        <taxon>Dinosauria</taxon>
        <taxon>Saurischia</taxon>
        <taxon>Theropoda</taxon>
        <taxon>Coelurosauria</taxon>
        <taxon>Aves</taxon>
        <taxon>Neognathae</taxon>
        <taxon>Galloanserae</taxon>
        <taxon>Anseriformes</taxon>
        <taxon>Anatidae</taxon>
        <taxon>Anatinae</taxon>
        <taxon>Cairina</taxon>
    </lineage>
</organism>
<dbReference type="SMART" id="SM00173">
    <property type="entry name" value="RAS"/>
    <property type="match status" value="1"/>
</dbReference>
<dbReference type="PANTHER" id="PTHR47979">
    <property type="entry name" value="DRAB11-RELATED"/>
    <property type="match status" value="1"/>
</dbReference>
<keyword evidence="16" id="KW-0472">Membrane</keyword>
<evidence type="ECO:0000256" key="2">
    <source>
        <dbReference type="ARBA" id="ARBA00004223"/>
    </source>
</evidence>
<evidence type="ECO:0000256" key="18">
    <source>
        <dbReference type="ARBA" id="ARBA00023288"/>
    </source>
</evidence>
<dbReference type="Proteomes" id="UP000694556">
    <property type="component" value="Chromosome 7"/>
</dbReference>
<comment type="catalytic activity">
    <reaction evidence="20">
        <text>GTP + H2O = GDP + phosphate + H(+)</text>
        <dbReference type="Rhea" id="RHEA:19669"/>
        <dbReference type="ChEBI" id="CHEBI:15377"/>
        <dbReference type="ChEBI" id="CHEBI:15378"/>
        <dbReference type="ChEBI" id="CHEBI:37565"/>
        <dbReference type="ChEBI" id="CHEBI:43474"/>
        <dbReference type="ChEBI" id="CHEBI:58189"/>
        <dbReference type="EC" id="3.6.5.2"/>
    </reaction>
    <physiologicalReaction direction="left-to-right" evidence="20">
        <dbReference type="Rhea" id="RHEA:19670"/>
    </physiologicalReaction>
</comment>
<keyword evidence="7" id="KW-0813">Transport</keyword>
<dbReference type="AlphaFoldDB" id="A0A8C3D4J9"/>
<evidence type="ECO:0000256" key="5">
    <source>
        <dbReference type="ARBA" id="ARBA00006270"/>
    </source>
</evidence>
<protein>
    <recommendedName>
        <fullName evidence="21">Ras-related protein Rab-17</fullName>
        <ecNumber evidence="6">3.6.5.2</ecNumber>
    </recommendedName>
</protein>
<keyword evidence="13" id="KW-0460">Magnesium</keyword>
<keyword evidence="8" id="KW-0597">Phosphoprotein</keyword>
<keyword evidence="12" id="KW-0378">Hydrolase</keyword>
<dbReference type="PROSITE" id="PS51421">
    <property type="entry name" value="RAS"/>
    <property type="match status" value="1"/>
</dbReference>
<reference evidence="22" key="3">
    <citation type="submission" date="2025-09" db="UniProtKB">
        <authorList>
            <consortium name="Ensembl"/>
        </authorList>
    </citation>
    <scope>IDENTIFICATION</scope>
</reference>
<name>A0A8C3D4J9_CAIMO</name>
<evidence type="ECO:0000256" key="11">
    <source>
        <dbReference type="ARBA" id="ARBA00022753"/>
    </source>
</evidence>
<comment type="subcellular location">
    <subcellularLocation>
        <location evidence="3">Cell projection</location>
        <location evidence="3">Dendrite</location>
    </subcellularLocation>
    <subcellularLocation>
        <location evidence="2">Melanosome</location>
    </subcellularLocation>
    <subcellularLocation>
        <location evidence="4">Recycling endosome membrane</location>
        <topology evidence="4">Lipid-anchor</topology>
        <orientation evidence="4">Cytoplasmic side</orientation>
    </subcellularLocation>
</comment>
<dbReference type="Gene3D" id="3.40.50.300">
    <property type="entry name" value="P-loop containing nucleotide triphosphate hydrolases"/>
    <property type="match status" value="1"/>
</dbReference>
<proteinExistence type="inferred from homology"/>
<dbReference type="InterPro" id="IPR005225">
    <property type="entry name" value="Small_GTP-bd"/>
</dbReference>
<evidence type="ECO:0000256" key="12">
    <source>
        <dbReference type="ARBA" id="ARBA00022801"/>
    </source>
</evidence>
<reference evidence="22" key="2">
    <citation type="submission" date="2025-08" db="UniProtKB">
        <authorList>
            <consortium name="Ensembl"/>
        </authorList>
    </citation>
    <scope>IDENTIFICATION</scope>
</reference>
<reference evidence="22" key="1">
    <citation type="submission" date="2018-09" db="EMBL/GenBank/DDBJ databases">
        <title>Common duck and Muscovy duck high density SNP chip.</title>
        <authorList>
            <person name="Vignal A."/>
            <person name="Thebault N."/>
            <person name="Warren W.C."/>
        </authorList>
    </citation>
    <scope>NUCLEOTIDE SEQUENCE [LARGE SCALE GENOMIC DNA]</scope>
</reference>
<evidence type="ECO:0000256" key="7">
    <source>
        <dbReference type="ARBA" id="ARBA00022448"/>
    </source>
</evidence>
<evidence type="ECO:0000256" key="19">
    <source>
        <dbReference type="ARBA" id="ARBA00023289"/>
    </source>
</evidence>
<evidence type="ECO:0000313" key="22">
    <source>
        <dbReference type="Ensembl" id="ENSCMMP00000027891.1"/>
    </source>
</evidence>
<dbReference type="InterPro" id="IPR027417">
    <property type="entry name" value="P-loop_NTPase"/>
</dbReference>
<evidence type="ECO:0000256" key="17">
    <source>
        <dbReference type="ARBA" id="ARBA00023273"/>
    </source>
</evidence>
<dbReference type="CDD" id="cd01860">
    <property type="entry name" value="Rab5_related"/>
    <property type="match status" value="1"/>
</dbReference>
<keyword evidence="10" id="KW-0547">Nucleotide-binding</keyword>
<evidence type="ECO:0000256" key="20">
    <source>
        <dbReference type="ARBA" id="ARBA00047660"/>
    </source>
</evidence>
<evidence type="ECO:0000256" key="15">
    <source>
        <dbReference type="ARBA" id="ARBA00023134"/>
    </source>
</evidence>
<dbReference type="SMART" id="SM00176">
    <property type="entry name" value="RAN"/>
    <property type="match status" value="1"/>
</dbReference>
<comment type="similarity">
    <text evidence="5">Belongs to the small GTPase superfamily. Rab family.</text>
</comment>
<evidence type="ECO:0000256" key="9">
    <source>
        <dbReference type="ARBA" id="ARBA00022723"/>
    </source>
</evidence>
<keyword evidence="17" id="KW-0966">Cell projection</keyword>
<keyword evidence="14" id="KW-0653">Protein transport</keyword>
<dbReference type="NCBIfam" id="TIGR00231">
    <property type="entry name" value="small_GTP"/>
    <property type="match status" value="1"/>
</dbReference>